<dbReference type="Gene3D" id="1.25.40.390">
    <property type="match status" value="1"/>
</dbReference>
<dbReference type="SUPFAM" id="SSF48452">
    <property type="entry name" value="TPR-like"/>
    <property type="match status" value="1"/>
</dbReference>
<dbReference type="GO" id="GO:0009279">
    <property type="term" value="C:cell outer membrane"/>
    <property type="evidence" value="ECO:0007669"/>
    <property type="project" value="UniProtKB-SubCell"/>
</dbReference>
<comment type="similarity">
    <text evidence="2">Belongs to the SusD family.</text>
</comment>
<evidence type="ECO:0000256" key="5">
    <source>
        <dbReference type="ARBA" id="ARBA00023237"/>
    </source>
</evidence>
<keyword evidence="4" id="KW-0472">Membrane</keyword>
<dbReference type="InterPro" id="IPR011990">
    <property type="entry name" value="TPR-like_helical_dom_sf"/>
</dbReference>
<gene>
    <name evidence="8" type="ORF">DWW08_01005</name>
</gene>
<dbReference type="Proteomes" id="UP000286270">
    <property type="component" value="Unassembled WGS sequence"/>
</dbReference>
<dbReference type="InterPro" id="IPR012944">
    <property type="entry name" value="SusD_RagB_dom"/>
</dbReference>
<proteinExistence type="inferred from homology"/>
<sequence length="500" mass="55870">MKNTIYKALIAITLTVGMSSCVNNWLDVEPGNQVEADEAVTTSADLSSVRAGMYQMIKGTSDFNDYYAARMLYYGEVRGEDMQTEKSGSRSQLSYDMTYSTADNAPDIWQTPYVIIGRANRIIEAAESGKLADKEEAADIIAQYAAEAKVARAMAHFDLVRVYGKTYTAPGAPASLGVPVVTMVLDSDSKLPRNTVEEVYTQAIKDLVDAINSGYLAKDKTQGYINEWAAKALLTRIYLTKGDNENALKVAEDIITNSPYKLWTNEEYVAAWSKISGVHSNEMLFEIAITGSTDWTDREGIAYLYNEDGYADVIATKKFLDLLNEDPKDVRLGVFLAPTTKDFQKLYGTNTVFLNKYPADGLSDLRYNNVPLLRLSEVYLNAAEAAAKLGNQNDKAVKYLDAIVKRANPANTVQGTIVTVDRVLLERRKELIGEGHRFFDAMRNNETIVRYTSKEDQGWQQALKEEVRSFNRDFYKTLLPIPQNEIDANPAMKDQQNIGY</sequence>
<dbReference type="PROSITE" id="PS51257">
    <property type="entry name" value="PROKAR_LIPOPROTEIN"/>
    <property type="match status" value="1"/>
</dbReference>
<organism evidence="8 9">
    <name type="scientific">Bacteroides fragilis</name>
    <dbReference type="NCBI Taxonomy" id="817"/>
    <lineage>
        <taxon>Bacteria</taxon>
        <taxon>Pseudomonadati</taxon>
        <taxon>Bacteroidota</taxon>
        <taxon>Bacteroidia</taxon>
        <taxon>Bacteroidales</taxon>
        <taxon>Bacteroidaceae</taxon>
        <taxon>Bacteroides</taxon>
    </lineage>
</organism>
<evidence type="ECO:0000259" key="7">
    <source>
        <dbReference type="Pfam" id="PF14322"/>
    </source>
</evidence>
<name>A0A412YQD3_BACFG</name>
<evidence type="ECO:0000256" key="2">
    <source>
        <dbReference type="ARBA" id="ARBA00006275"/>
    </source>
</evidence>
<dbReference type="Gene3D" id="1.25.40.900">
    <property type="match status" value="1"/>
</dbReference>
<comment type="subcellular location">
    <subcellularLocation>
        <location evidence="1">Cell outer membrane</location>
    </subcellularLocation>
</comment>
<dbReference type="CDD" id="cd08977">
    <property type="entry name" value="SusD"/>
    <property type="match status" value="1"/>
</dbReference>
<dbReference type="Pfam" id="PF14322">
    <property type="entry name" value="SusD-like_3"/>
    <property type="match status" value="1"/>
</dbReference>
<dbReference type="InterPro" id="IPR033985">
    <property type="entry name" value="SusD-like_N"/>
</dbReference>
<evidence type="ECO:0000313" key="9">
    <source>
        <dbReference type="Proteomes" id="UP000286270"/>
    </source>
</evidence>
<dbReference type="EMBL" id="QRZH01000001">
    <property type="protein sequence ID" value="RGV59716.1"/>
    <property type="molecule type" value="Genomic_DNA"/>
</dbReference>
<feature type="domain" description="SusD-like N-terminal" evidence="7">
    <location>
        <begin position="25"/>
        <end position="239"/>
    </location>
</feature>
<keyword evidence="3" id="KW-0732">Signal</keyword>
<evidence type="ECO:0000313" key="8">
    <source>
        <dbReference type="EMBL" id="RGV59716.1"/>
    </source>
</evidence>
<dbReference type="AlphaFoldDB" id="A0A412YQD3"/>
<reference evidence="8 9" key="1">
    <citation type="submission" date="2018-08" db="EMBL/GenBank/DDBJ databases">
        <title>A genome reference for cultivated species of the human gut microbiota.</title>
        <authorList>
            <person name="Zou Y."/>
            <person name="Xue W."/>
            <person name="Luo G."/>
        </authorList>
    </citation>
    <scope>NUCLEOTIDE SEQUENCE [LARGE SCALE GENOMIC DNA]</scope>
    <source>
        <strain evidence="8 9">AF14-26</strain>
    </source>
</reference>
<evidence type="ECO:0000256" key="3">
    <source>
        <dbReference type="ARBA" id="ARBA00022729"/>
    </source>
</evidence>
<dbReference type="RefSeq" id="WP_122141540.1">
    <property type="nucleotide sequence ID" value="NZ_JAFKPL010000002.1"/>
</dbReference>
<evidence type="ECO:0000259" key="6">
    <source>
        <dbReference type="Pfam" id="PF07980"/>
    </source>
</evidence>
<keyword evidence="5" id="KW-0998">Cell outer membrane</keyword>
<accession>A0A412YQD3</accession>
<dbReference type="Pfam" id="PF07980">
    <property type="entry name" value="SusD_RagB"/>
    <property type="match status" value="1"/>
</dbReference>
<dbReference type="Gene3D" id="2.20.20.130">
    <property type="match status" value="1"/>
</dbReference>
<comment type="caution">
    <text evidence="8">The sequence shown here is derived from an EMBL/GenBank/DDBJ whole genome shotgun (WGS) entry which is preliminary data.</text>
</comment>
<feature type="domain" description="RagB/SusD" evidence="6">
    <location>
        <begin position="363"/>
        <end position="500"/>
    </location>
</feature>
<protein>
    <submittedName>
        <fullName evidence="8">RagB/SusD family nutrient uptake outer membrane protein</fullName>
    </submittedName>
</protein>
<evidence type="ECO:0000256" key="1">
    <source>
        <dbReference type="ARBA" id="ARBA00004442"/>
    </source>
</evidence>
<evidence type="ECO:0000256" key="4">
    <source>
        <dbReference type="ARBA" id="ARBA00023136"/>
    </source>
</evidence>